<evidence type="ECO:0000313" key="2">
    <source>
        <dbReference type="Proteomes" id="UP000801492"/>
    </source>
</evidence>
<sequence length="89" mass="10711">MKLGWYDSLLKEIAKEFDKWKVDVLNLKKLKIPRWLTRELNPADLPSRGCSAKQLMTDRWWLKEESKWSWSVARPDLEQVNLERQKIVV</sequence>
<reference evidence="1" key="1">
    <citation type="submission" date="2019-08" db="EMBL/GenBank/DDBJ databases">
        <title>The genome of the North American firefly Photinus pyralis.</title>
        <authorList>
            <consortium name="Photinus pyralis genome working group"/>
            <person name="Fallon T.R."/>
            <person name="Sander Lower S.E."/>
            <person name="Weng J.-K."/>
        </authorList>
    </citation>
    <scope>NUCLEOTIDE SEQUENCE</scope>
    <source>
        <strain evidence="1">TRF0915ILg1</strain>
        <tissue evidence="1">Whole body</tissue>
    </source>
</reference>
<name>A0A8K0CWK3_IGNLU</name>
<accession>A0A8K0CWK3</accession>
<dbReference type="AlphaFoldDB" id="A0A8K0CWK3"/>
<dbReference type="Proteomes" id="UP000801492">
    <property type="component" value="Unassembled WGS sequence"/>
</dbReference>
<proteinExistence type="predicted"/>
<organism evidence="1 2">
    <name type="scientific">Ignelater luminosus</name>
    <name type="common">Cucubano</name>
    <name type="synonym">Pyrophorus luminosus</name>
    <dbReference type="NCBI Taxonomy" id="2038154"/>
    <lineage>
        <taxon>Eukaryota</taxon>
        <taxon>Metazoa</taxon>
        <taxon>Ecdysozoa</taxon>
        <taxon>Arthropoda</taxon>
        <taxon>Hexapoda</taxon>
        <taxon>Insecta</taxon>
        <taxon>Pterygota</taxon>
        <taxon>Neoptera</taxon>
        <taxon>Endopterygota</taxon>
        <taxon>Coleoptera</taxon>
        <taxon>Polyphaga</taxon>
        <taxon>Elateriformia</taxon>
        <taxon>Elateroidea</taxon>
        <taxon>Elateridae</taxon>
        <taxon>Agrypninae</taxon>
        <taxon>Pyrophorini</taxon>
        <taxon>Ignelater</taxon>
    </lineage>
</organism>
<dbReference type="EMBL" id="VTPC01008365">
    <property type="protein sequence ID" value="KAF2892911.1"/>
    <property type="molecule type" value="Genomic_DNA"/>
</dbReference>
<gene>
    <name evidence="1" type="ORF">ILUMI_13262</name>
</gene>
<comment type="caution">
    <text evidence="1">The sequence shown here is derived from an EMBL/GenBank/DDBJ whole genome shotgun (WGS) entry which is preliminary data.</text>
</comment>
<evidence type="ECO:0000313" key="1">
    <source>
        <dbReference type="EMBL" id="KAF2892911.1"/>
    </source>
</evidence>
<keyword evidence="2" id="KW-1185">Reference proteome</keyword>
<protein>
    <submittedName>
        <fullName evidence="1">Uncharacterized protein</fullName>
    </submittedName>
</protein>